<evidence type="ECO:0000256" key="6">
    <source>
        <dbReference type="ARBA" id="ARBA00023242"/>
    </source>
</evidence>
<feature type="compositionally biased region" description="Polar residues" evidence="7">
    <location>
        <begin position="127"/>
        <end position="137"/>
    </location>
</feature>
<dbReference type="AlphaFoldDB" id="A0AAN8MM45"/>
<evidence type="ECO:0000256" key="4">
    <source>
        <dbReference type="ARBA" id="ARBA00022737"/>
    </source>
</evidence>
<dbReference type="InterPro" id="IPR008251">
    <property type="entry name" value="Chromo_shadow_dom"/>
</dbReference>
<dbReference type="InterPro" id="IPR016197">
    <property type="entry name" value="Chromo-like_dom_sf"/>
</dbReference>
<dbReference type="EMBL" id="JAGTTL010000001">
    <property type="protein sequence ID" value="KAK6329273.1"/>
    <property type="molecule type" value="Genomic_DNA"/>
</dbReference>
<evidence type="ECO:0000256" key="3">
    <source>
        <dbReference type="ARBA" id="ARBA00022553"/>
    </source>
</evidence>
<organism evidence="9 10">
    <name type="scientific">Coregonus suidteri</name>
    <dbReference type="NCBI Taxonomy" id="861788"/>
    <lineage>
        <taxon>Eukaryota</taxon>
        <taxon>Metazoa</taxon>
        <taxon>Chordata</taxon>
        <taxon>Craniata</taxon>
        <taxon>Vertebrata</taxon>
        <taxon>Euteleostomi</taxon>
        <taxon>Actinopterygii</taxon>
        <taxon>Neopterygii</taxon>
        <taxon>Teleostei</taxon>
        <taxon>Protacanthopterygii</taxon>
        <taxon>Salmoniformes</taxon>
        <taxon>Salmonidae</taxon>
        <taxon>Coregoninae</taxon>
        <taxon>Coregonus</taxon>
    </lineage>
</organism>
<dbReference type="SMART" id="SM00300">
    <property type="entry name" value="ChSh"/>
    <property type="match status" value="1"/>
</dbReference>
<feature type="compositionally biased region" description="Basic and acidic residues" evidence="7">
    <location>
        <begin position="229"/>
        <end position="245"/>
    </location>
</feature>
<comment type="caution">
    <text evidence="9">The sequence shown here is derived from an EMBL/GenBank/DDBJ whole genome shotgun (WGS) entry which is preliminary data.</text>
</comment>
<name>A0AAN8MM45_9TELE</name>
<comment type="subcellular location">
    <subcellularLocation>
        <location evidence="1">Nucleus</location>
    </subcellularLocation>
</comment>
<dbReference type="InterPro" id="IPR000953">
    <property type="entry name" value="Chromo/chromo_shadow_dom"/>
</dbReference>
<evidence type="ECO:0000313" key="9">
    <source>
        <dbReference type="EMBL" id="KAK6329273.1"/>
    </source>
</evidence>
<dbReference type="PROSITE" id="PS00598">
    <property type="entry name" value="CHROMO_1"/>
    <property type="match status" value="1"/>
</dbReference>
<evidence type="ECO:0000256" key="7">
    <source>
        <dbReference type="SAM" id="MobiDB-lite"/>
    </source>
</evidence>
<keyword evidence="4" id="KW-0677">Repeat</keyword>
<dbReference type="InterPro" id="IPR023779">
    <property type="entry name" value="Chromodomain_CS"/>
</dbReference>
<dbReference type="PANTHER" id="PTHR22812">
    <property type="entry name" value="CHROMOBOX PROTEIN"/>
    <property type="match status" value="1"/>
</dbReference>
<gene>
    <name evidence="9" type="ORF">J4Q44_G00012510</name>
</gene>
<evidence type="ECO:0000256" key="5">
    <source>
        <dbReference type="ARBA" id="ARBA00022843"/>
    </source>
</evidence>
<evidence type="ECO:0000256" key="2">
    <source>
        <dbReference type="ARBA" id="ARBA00022499"/>
    </source>
</evidence>
<accession>A0AAN8MM45</accession>
<evidence type="ECO:0000259" key="8">
    <source>
        <dbReference type="PROSITE" id="PS50013"/>
    </source>
</evidence>
<dbReference type="FunFam" id="2.40.50.40:FF:000007">
    <property type="entry name" value="Chromobox protein homolog 1"/>
    <property type="match status" value="1"/>
</dbReference>
<dbReference type="GO" id="GO:0005634">
    <property type="term" value="C:nucleus"/>
    <property type="evidence" value="ECO:0007669"/>
    <property type="project" value="UniProtKB-SubCell"/>
</dbReference>
<dbReference type="CDD" id="cd18654">
    <property type="entry name" value="CSD_HP1beta_Cbx1"/>
    <property type="match status" value="1"/>
</dbReference>
<evidence type="ECO:0000256" key="1">
    <source>
        <dbReference type="ARBA" id="ARBA00004123"/>
    </source>
</evidence>
<dbReference type="CDD" id="cd18650">
    <property type="entry name" value="CD_HP1beta_Cbx1"/>
    <property type="match status" value="1"/>
</dbReference>
<proteinExistence type="predicted"/>
<dbReference type="InterPro" id="IPR051219">
    <property type="entry name" value="Heterochromatin_chromo-domain"/>
</dbReference>
<dbReference type="SMART" id="SM00298">
    <property type="entry name" value="CHROMO"/>
    <property type="match status" value="2"/>
</dbReference>
<dbReference type="Gene3D" id="2.40.50.40">
    <property type="match status" value="2"/>
</dbReference>
<feature type="domain" description="Chromo" evidence="8">
    <location>
        <begin position="159"/>
        <end position="217"/>
    </location>
</feature>
<protein>
    <recommendedName>
        <fullName evidence="8">Chromo domain-containing protein</fullName>
    </recommendedName>
</protein>
<feature type="compositionally biased region" description="Basic and acidic residues" evidence="7">
    <location>
        <begin position="212"/>
        <end position="222"/>
    </location>
</feature>
<feature type="domain" description="Chromo" evidence="8">
    <location>
        <begin position="250"/>
        <end position="308"/>
    </location>
</feature>
<keyword evidence="10" id="KW-1185">Reference proteome</keyword>
<feature type="region of interest" description="Disordered" evidence="7">
    <location>
        <begin position="121"/>
        <end position="150"/>
    </location>
</feature>
<dbReference type="Pfam" id="PF00385">
    <property type="entry name" value="Chromo"/>
    <property type="match status" value="1"/>
</dbReference>
<sequence length="316" mass="34959">MFDRERIDTSLTYTIFPRITRFEEPTAGPTVYLMSMSESTEPSNDAPTLTEAHITPAPADIISPAPADIISPAPADINPPAPADINPPAPADINPTAPADINPPAPADINPPAAADIIPPAPTAPTQSQVTMTTPADKTQEKKAEDVVGVEEEEEEEEYVVEKVLNRRVVKGRVEYLLKWKGFSDDDNTWEPEDNLDCPDLIAQFLQKQKSAHESVGKRKSAETSVEGEESRPKKRKDDPEKLRGFARGLDPERIIGATDSTGELMFLMKWKNSDEADLVPAKEANVKCPQVVISFYEERLTWHSYPTEEKEDDKN</sequence>
<dbReference type="GO" id="GO:0000792">
    <property type="term" value="C:heterochromatin"/>
    <property type="evidence" value="ECO:0007669"/>
    <property type="project" value="UniProtKB-ARBA"/>
</dbReference>
<dbReference type="InterPro" id="IPR017984">
    <property type="entry name" value="Chromo_dom_subgr"/>
</dbReference>
<feature type="region of interest" description="Disordered" evidence="7">
    <location>
        <begin position="212"/>
        <end position="245"/>
    </location>
</feature>
<keyword evidence="5" id="KW-0832">Ubl conjugation</keyword>
<keyword evidence="6" id="KW-0539">Nucleus</keyword>
<reference evidence="9 10" key="1">
    <citation type="submission" date="2021-04" db="EMBL/GenBank/DDBJ databases">
        <authorList>
            <person name="De Guttry C."/>
            <person name="Zahm M."/>
            <person name="Klopp C."/>
            <person name="Cabau C."/>
            <person name="Louis A."/>
            <person name="Berthelot C."/>
            <person name="Parey E."/>
            <person name="Roest Crollius H."/>
            <person name="Montfort J."/>
            <person name="Robinson-Rechavi M."/>
            <person name="Bucao C."/>
            <person name="Bouchez O."/>
            <person name="Gislard M."/>
            <person name="Lluch J."/>
            <person name="Milhes M."/>
            <person name="Lampietro C."/>
            <person name="Lopez Roques C."/>
            <person name="Donnadieu C."/>
            <person name="Braasch I."/>
            <person name="Desvignes T."/>
            <person name="Postlethwait J."/>
            <person name="Bobe J."/>
            <person name="Wedekind C."/>
            <person name="Guiguen Y."/>
        </authorList>
    </citation>
    <scope>NUCLEOTIDE SEQUENCE [LARGE SCALE GENOMIC DNA]</scope>
    <source>
        <strain evidence="9">Cs_M1</strain>
        <tissue evidence="9">Blood</tissue>
    </source>
</reference>
<keyword evidence="3" id="KW-0597">Phosphoprotein</keyword>
<dbReference type="PROSITE" id="PS50013">
    <property type="entry name" value="CHROMO_2"/>
    <property type="match status" value="2"/>
</dbReference>
<dbReference type="Pfam" id="PF01393">
    <property type="entry name" value="Chromo_shadow"/>
    <property type="match status" value="1"/>
</dbReference>
<evidence type="ECO:0000313" key="10">
    <source>
        <dbReference type="Proteomes" id="UP001356427"/>
    </source>
</evidence>
<keyword evidence="2" id="KW-1017">Isopeptide bond</keyword>
<dbReference type="FunFam" id="2.40.50.40:FF:000009">
    <property type="entry name" value="chromobox protein homolog 1"/>
    <property type="match status" value="1"/>
</dbReference>
<dbReference type="InterPro" id="IPR023780">
    <property type="entry name" value="Chromo_domain"/>
</dbReference>
<dbReference type="Proteomes" id="UP001356427">
    <property type="component" value="Unassembled WGS sequence"/>
</dbReference>
<dbReference type="SUPFAM" id="SSF54160">
    <property type="entry name" value="Chromo domain-like"/>
    <property type="match status" value="2"/>
</dbReference>
<dbReference type="PRINTS" id="PR00504">
    <property type="entry name" value="CHROMODOMAIN"/>
</dbReference>